<protein>
    <submittedName>
        <fullName evidence="4">Uncharacterized protein</fullName>
    </submittedName>
</protein>
<feature type="coiled-coil region" evidence="2">
    <location>
        <begin position="96"/>
        <end position="144"/>
    </location>
</feature>
<dbReference type="Gramene" id="Kaladp0090s0048.1.v1.1">
    <property type="protein sequence ID" value="Kaladp0090s0048.1.v1.1"/>
    <property type="gene ID" value="Kaladp0090s0048.v1.1"/>
</dbReference>
<dbReference type="Proteomes" id="UP000594263">
    <property type="component" value="Unplaced"/>
</dbReference>
<dbReference type="PANTHER" id="PTHR23160:SF20">
    <property type="entry name" value="OS02G0439200 PROTEIN"/>
    <property type="match status" value="1"/>
</dbReference>
<evidence type="ECO:0000256" key="3">
    <source>
        <dbReference type="SAM" id="MobiDB-lite"/>
    </source>
</evidence>
<feature type="region of interest" description="Disordered" evidence="3">
    <location>
        <begin position="1"/>
        <end position="96"/>
    </location>
</feature>
<feature type="compositionally biased region" description="Basic and acidic residues" evidence="3">
    <location>
        <begin position="771"/>
        <end position="782"/>
    </location>
</feature>
<dbReference type="AlphaFoldDB" id="A0A7N0UXR3"/>
<feature type="coiled-coil region" evidence="2">
    <location>
        <begin position="549"/>
        <end position="576"/>
    </location>
</feature>
<keyword evidence="5" id="KW-1185">Reference proteome</keyword>
<dbReference type="OMA" id="PDKKPMR"/>
<feature type="compositionally biased region" description="Low complexity" evidence="3">
    <location>
        <begin position="40"/>
        <end position="52"/>
    </location>
</feature>
<evidence type="ECO:0000313" key="4">
    <source>
        <dbReference type="EnsemblPlants" id="Kaladp0090s0048.1.v1.1"/>
    </source>
</evidence>
<dbReference type="EnsemblPlants" id="Kaladp0090s0048.1.v1.1">
    <property type="protein sequence ID" value="Kaladp0090s0048.1.v1.1"/>
    <property type="gene ID" value="Kaladp0090s0048.v1.1"/>
</dbReference>
<evidence type="ECO:0000313" key="5">
    <source>
        <dbReference type="Proteomes" id="UP000594263"/>
    </source>
</evidence>
<dbReference type="PANTHER" id="PTHR23160">
    <property type="entry name" value="SYNAPTONEMAL COMPLEX PROTEIN-RELATED"/>
    <property type="match status" value="1"/>
</dbReference>
<name>A0A7N0UXR3_KALFE</name>
<organism evidence="4 5">
    <name type="scientific">Kalanchoe fedtschenkoi</name>
    <name type="common">Lavender scallops</name>
    <name type="synonym">South American air plant</name>
    <dbReference type="NCBI Taxonomy" id="63787"/>
    <lineage>
        <taxon>Eukaryota</taxon>
        <taxon>Viridiplantae</taxon>
        <taxon>Streptophyta</taxon>
        <taxon>Embryophyta</taxon>
        <taxon>Tracheophyta</taxon>
        <taxon>Spermatophyta</taxon>
        <taxon>Magnoliopsida</taxon>
        <taxon>eudicotyledons</taxon>
        <taxon>Gunneridae</taxon>
        <taxon>Pentapetalae</taxon>
        <taxon>Saxifragales</taxon>
        <taxon>Crassulaceae</taxon>
        <taxon>Kalanchoe</taxon>
    </lineage>
</organism>
<proteinExistence type="predicted"/>
<evidence type="ECO:0000256" key="2">
    <source>
        <dbReference type="SAM" id="Coils"/>
    </source>
</evidence>
<dbReference type="GO" id="GO:0007131">
    <property type="term" value="P:reciprocal meiotic recombination"/>
    <property type="evidence" value="ECO:0007669"/>
    <property type="project" value="TreeGrafter"/>
</dbReference>
<feature type="coiled-coil region" evidence="2">
    <location>
        <begin position="419"/>
        <end position="523"/>
    </location>
</feature>
<feature type="compositionally biased region" description="Basic and acidic residues" evidence="3">
    <location>
        <begin position="733"/>
        <end position="756"/>
    </location>
</feature>
<feature type="coiled-coil region" evidence="2">
    <location>
        <begin position="640"/>
        <end position="667"/>
    </location>
</feature>
<evidence type="ECO:0000256" key="1">
    <source>
        <dbReference type="ARBA" id="ARBA00023054"/>
    </source>
</evidence>
<feature type="compositionally biased region" description="Basic and acidic residues" evidence="3">
    <location>
        <begin position="835"/>
        <end position="844"/>
    </location>
</feature>
<sequence>MASRTNRSTLPEMPHKKTSPATPSRTSRLGRGLPRTEGDSPSSLHNSSSSRPSLDRPTSRSANSKPSLDVPPKSLVAKSLVDRRSPRLATPPEEDLKRAKEQLALLEKEKAQAITELQEAQKLADAANEKLSEALVAQKRAEEDSEIEKFRALEIEQVGVEITQKKEEEWMKEIETIKSQHAIDVAALLSTTQELQCLKEELSMTSDAKNQALSHADDATKIAEFHAEKAEILSIEISRLKALLDSKVESEANEGRMAAELKSELEYMKGELERTIIFEKKVAEQDAALEQVKLDLEAARMAESYAHSLLKESNERTESLECLVEEVRQSKRSTSESLATVTNQLVGTTNLLQESESNISFLKEKIYLLQISLDIQKKDLEDSQHRAVASTEQVFKLSETIKYLTSDLHMVQEEKLQALNNEKLAISNIEKLLEEKNRLVRDLEISKDEDEKSRKARESMAAAFQEVFSECRESKEGLQSCQAENKKLENKLEGLNNAIKATKQNYESMLEDAKHEIHLLMNTLEISRNVFEDSKAEWLQKEDRFAESMKRLKDEKLSADKEVRRLESLLKDVEGETLAKKVESARLSDSLKETSSAVNHLQECLGEAKAESMRLMETLMGKEAVLQIVIKDSEELRHQEAASQRKVDELTKLLEEAIANNKTEDNADLADSDKDYELLATVVEFSVDNGYANRREDDIKMDLPSPKPKECKKIEKNYVANGYVPDNSIQSLSDDHRNQLEDVHESENKKNDDKEVEGKFKMWESCKIDETDYYPSREAEHESFDDEADSKVEGSGSFDQIGEVMDNVDSGNGSPSKQPKKKKKPLLSKFGSLLRKKEQPRHLK</sequence>
<feature type="region of interest" description="Disordered" evidence="3">
    <location>
        <begin position="724"/>
        <end position="756"/>
    </location>
</feature>
<accession>A0A7N0UXR3</accession>
<keyword evidence="1 2" id="KW-0175">Coiled coil</keyword>
<feature type="region of interest" description="Disordered" evidence="3">
    <location>
        <begin position="771"/>
        <end position="844"/>
    </location>
</feature>
<reference evidence="4" key="1">
    <citation type="submission" date="2021-01" db="UniProtKB">
        <authorList>
            <consortium name="EnsemblPlants"/>
        </authorList>
    </citation>
    <scope>IDENTIFICATION</scope>
</reference>